<feature type="binding site" evidence="3">
    <location>
        <begin position="205"/>
        <end position="213"/>
    </location>
    <ligand>
        <name>GTP</name>
        <dbReference type="ChEBI" id="CHEBI:37565"/>
    </ligand>
</feature>
<keyword evidence="3" id="KW-0479">Metal-binding</keyword>
<dbReference type="EC" id="3.6.1.-" evidence="3"/>
<feature type="domain" description="EngC GTPase" evidence="5">
    <location>
        <begin position="119"/>
        <end position="268"/>
    </location>
</feature>
<protein>
    <recommendedName>
        <fullName evidence="3">Small ribosomal subunit biogenesis GTPase RsgA</fullName>
        <ecNumber evidence="3">3.6.1.-</ecNumber>
    </recommendedName>
</protein>
<dbReference type="PROSITE" id="PS51721">
    <property type="entry name" value="G_CP"/>
    <property type="match status" value="1"/>
</dbReference>
<dbReference type="NCBIfam" id="TIGR00157">
    <property type="entry name" value="ribosome small subunit-dependent GTPase A"/>
    <property type="match status" value="1"/>
</dbReference>
<dbReference type="SUPFAM" id="SSF52540">
    <property type="entry name" value="P-loop containing nucleoside triphosphate hydrolases"/>
    <property type="match status" value="1"/>
</dbReference>
<dbReference type="RefSeq" id="WP_408609307.1">
    <property type="nucleotide sequence ID" value="NZ_WPCU01000005.1"/>
</dbReference>
<dbReference type="GO" id="GO:0005737">
    <property type="term" value="C:cytoplasm"/>
    <property type="evidence" value="ECO:0007669"/>
    <property type="project" value="UniProtKB-SubCell"/>
</dbReference>
<name>A0A6A9V0W7_9ACTN</name>
<dbReference type="Gene3D" id="3.40.50.300">
    <property type="entry name" value="P-loop containing nucleotide triphosphate hydrolases"/>
    <property type="match status" value="1"/>
</dbReference>
<dbReference type="HAMAP" id="MF_01820">
    <property type="entry name" value="GTPase_RsgA"/>
    <property type="match status" value="1"/>
</dbReference>
<dbReference type="InterPro" id="IPR004881">
    <property type="entry name" value="Ribosome_biogen_GTPase_RsgA"/>
</dbReference>
<dbReference type="PANTHER" id="PTHR32120">
    <property type="entry name" value="SMALL RIBOSOMAL SUBUNIT BIOGENESIS GTPASE RSGA"/>
    <property type="match status" value="1"/>
</dbReference>
<dbReference type="PROSITE" id="PS50936">
    <property type="entry name" value="ENGC_GTPASE"/>
    <property type="match status" value="1"/>
</dbReference>
<dbReference type="InterPro" id="IPR027417">
    <property type="entry name" value="P-loop_NTPase"/>
</dbReference>
<feature type="domain" description="CP-type G" evidence="6">
    <location>
        <begin position="110"/>
        <end position="270"/>
    </location>
</feature>
<dbReference type="Proteomes" id="UP000435304">
    <property type="component" value="Unassembled WGS sequence"/>
</dbReference>
<comment type="function">
    <text evidence="3">One of several proteins that assist in the late maturation steps of the functional core of the 30S ribosomal subunit. Helps release RbfA from mature subunits. May play a role in the assembly of ribosomal proteins into the subunit. Circularly permuted GTPase that catalyzes slow GTP hydrolysis, GTPase activity is stimulated by the 30S ribosomal subunit.</text>
</comment>
<feature type="region of interest" description="Disordered" evidence="4">
    <location>
        <begin position="1"/>
        <end position="34"/>
    </location>
</feature>
<dbReference type="Pfam" id="PF03193">
    <property type="entry name" value="RsgA_GTPase"/>
    <property type="match status" value="1"/>
</dbReference>
<keyword evidence="3" id="KW-0699">rRNA-binding</keyword>
<dbReference type="Gene3D" id="1.10.40.50">
    <property type="entry name" value="Probable gtpase engc, domain 3"/>
    <property type="match status" value="1"/>
</dbReference>
<dbReference type="EMBL" id="WPCU01000005">
    <property type="protein sequence ID" value="MVA76080.1"/>
    <property type="molecule type" value="Genomic_DNA"/>
</dbReference>
<evidence type="ECO:0000259" key="6">
    <source>
        <dbReference type="PROSITE" id="PS51721"/>
    </source>
</evidence>
<feature type="binding site" evidence="3">
    <location>
        <position position="294"/>
    </location>
    <ligand>
        <name>Zn(2+)</name>
        <dbReference type="ChEBI" id="CHEBI:29105"/>
    </ligand>
</feature>
<keyword evidence="8" id="KW-1185">Reference proteome</keyword>
<gene>
    <name evidence="3 7" type="primary">rsgA</name>
    <name evidence="7" type="ORF">GC722_08600</name>
</gene>
<comment type="subcellular location">
    <subcellularLocation>
        <location evidence="3">Cytoplasm</location>
    </subcellularLocation>
</comment>
<dbReference type="GO" id="GO:0019843">
    <property type="term" value="F:rRNA binding"/>
    <property type="evidence" value="ECO:0007669"/>
    <property type="project" value="UniProtKB-KW"/>
</dbReference>
<feature type="binding site" evidence="3">
    <location>
        <position position="300"/>
    </location>
    <ligand>
        <name>Zn(2+)</name>
        <dbReference type="ChEBI" id="CHEBI:29105"/>
    </ligand>
</feature>
<evidence type="ECO:0000313" key="8">
    <source>
        <dbReference type="Proteomes" id="UP000435304"/>
    </source>
</evidence>
<dbReference type="CDD" id="cd01854">
    <property type="entry name" value="YjeQ_EngC"/>
    <property type="match status" value="1"/>
</dbReference>
<evidence type="ECO:0000313" key="7">
    <source>
        <dbReference type="EMBL" id="MVA76080.1"/>
    </source>
</evidence>
<keyword evidence="3" id="KW-0862">Zinc</keyword>
<evidence type="ECO:0000256" key="4">
    <source>
        <dbReference type="SAM" id="MobiDB-lite"/>
    </source>
</evidence>
<keyword evidence="2 3" id="KW-0342">GTP-binding</keyword>
<evidence type="ECO:0000256" key="1">
    <source>
        <dbReference type="ARBA" id="ARBA00022741"/>
    </source>
</evidence>
<comment type="subunit">
    <text evidence="3">Monomer. Associates with 30S ribosomal subunit, binds 16S rRNA.</text>
</comment>
<keyword evidence="3" id="KW-0963">Cytoplasm</keyword>
<proteinExistence type="inferred from homology"/>
<organism evidence="7 8">
    <name type="scientific">Auraticoccus cholistanensis</name>
    <dbReference type="NCBI Taxonomy" id="2656650"/>
    <lineage>
        <taxon>Bacteria</taxon>
        <taxon>Bacillati</taxon>
        <taxon>Actinomycetota</taxon>
        <taxon>Actinomycetes</taxon>
        <taxon>Propionibacteriales</taxon>
        <taxon>Propionibacteriaceae</taxon>
        <taxon>Auraticoccus</taxon>
    </lineage>
</organism>
<feature type="binding site" evidence="3">
    <location>
        <position position="307"/>
    </location>
    <ligand>
        <name>Zn(2+)</name>
        <dbReference type="ChEBI" id="CHEBI:29105"/>
    </ligand>
</feature>
<dbReference type="GO" id="GO:0046872">
    <property type="term" value="F:metal ion binding"/>
    <property type="evidence" value="ECO:0007669"/>
    <property type="project" value="UniProtKB-KW"/>
</dbReference>
<dbReference type="GO" id="GO:0005525">
    <property type="term" value="F:GTP binding"/>
    <property type="evidence" value="ECO:0007669"/>
    <property type="project" value="UniProtKB-UniRule"/>
</dbReference>
<reference evidence="7 8" key="1">
    <citation type="submission" date="2019-12" db="EMBL/GenBank/DDBJ databases">
        <title>Auraticoccus cholistani sp. nov., an actinomycete isolated from soil of Cholistan desert.</title>
        <authorList>
            <person name="Cheema M.T."/>
        </authorList>
    </citation>
    <scope>NUCLEOTIDE SEQUENCE [LARGE SCALE GENOMIC DNA]</scope>
    <source>
        <strain evidence="7 8">F435</strain>
    </source>
</reference>
<accession>A0A6A9V0W7</accession>
<keyword evidence="3" id="KW-0694">RNA-binding</keyword>
<dbReference type="InterPro" id="IPR010914">
    <property type="entry name" value="RsgA_GTPase_dom"/>
</dbReference>
<feature type="binding site" evidence="3">
    <location>
        <begin position="159"/>
        <end position="162"/>
    </location>
    <ligand>
        <name>GTP</name>
        <dbReference type="ChEBI" id="CHEBI:37565"/>
    </ligand>
</feature>
<comment type="caution">
    <text evidence="7">The sequence shown here is derived from an EMBL/GenBank/DDBJ whole genome shotgun (WGS) entry which is preliminary data.</text>
</comment>
<dbReference type="GO" id="GO:0003924">
    <property type="term" value="F:GTPase activity"/>
    <property type="evidence" value="ECO:0007669"/>
    <property type="project" value="UniProtKB-UniRule"/>
</dbReference>
<keyword evidence="1 3" id="KW-0547">Nucleotide-binding</keyword>
<feature type="binding site" evidence="3">
    <location>
        <position position="298"/>
    </location>
    <ligand>
        <name>Zn(2+)</name>
        <dbReference type="ChEBI" id="CHEBI:29105"/>
    </ligand>
</feature>
<comment type="cofactor">
    <cofactor evidence="3">
        <name>Zn(2+)</name>
        <dbReference type="ChEBI" id="CHEBI:29105"/>
    </cofactor>
    <text evidence="3">Binds 1 zinc ion per subunit.</text>
</comment>
<dbReference type="AlphaFoldDB" id="A0A6A9V0W7"/>
<sequence length="340" mass="36442">MVRNRSGIHSDDHAGFDRPRRRTRPRTKDRPDYSDAEVATVITVDRGRYRLRLGDRMVSATKARALGRAAVIVGDRVRVVGDTSGEEGTLARVVEVVERRTVLRRTADDDDPFERPVVANADQLAIITALADPPPRTGMVDRILVAGYDAGLDPLLVLTKADLAPADELLAAYQPLDVPVLTTQPGSDLGELRERLHGRTTVFVGHSGVGKSTLVNALIPGLDRAVGEVNAATGRGRHTSTSAVALPLPHLDGSAGEAGWVIDTPGVRSFGLSHVTPARIVAAFPDLAESTEECPRGCRHDSTAVDCGLDLAVTRGRLAPARLQSFRRILDARLSAEAHP</sequence>
<keyword evidence="3" id="KW-0690">Ribosome biogenesis</keyword>
<comment type="similarity">
    <text evidence="3">Belongs to the TRAFAC class YlqF/YawG GTPase family. RsgA subfamily.</text>
</comment>
<dbReference type="PANTHER" id="PTHR32120:SF11">
    <property type="entry name" value="SMALL RIBOSOMAL SUBUNIT BIOGENESIS GTPASE RSGA 1, MITOCHONDRIAL-RELATED"/>
    <property type="match status" value="1"/>
</dbReference>
<dbReference type="InterPro" id="IPR030378">
    <property type="entry name" value="G_CP_dom"/>
</dbReference>
<dbReference type="GO" id="GO:0042274">
    <property type="term" value="P:ribosomal small subunit biogenesis"/>
    <property type="evidence" value="ECO:0007669"/>
    <property type="project" value="UniProtKB-UniRule"/>
</dbReference>
<feature type="compositionally biased region" description="Basic and acidic residues" evidence="4">
    <location>
        <begin position="8"/>
        <end position="18"/>
    </location>
</feature>
<keyword evidence="3" id="KW-0378">Hydrolase</keyword>
<evidence type="ECO:0000259" key="5">
    <source>
        <dbReference type="PROSITE" id="PS50936"/>
    </source>
</evidence>
<evidence type="ECO:0000256" key="2">
    <source>
        <dbReference type="ARBA" id="ARBA00023134"/>
    </source>
</evidence>
<evidence type="ECO:0000256" key="3">
    <source>
        <dbReference type="HAMAP-Rule" id="MF_01820"/>
    </source>
</evidence>